<feature type="region of interest" description="Disordered" evidence="1">
    <location>
        <begin position="127"/>
        <end position="155"/>
    </location>
</feature>
<name>A0AAE0W6V1_9BIVA</name>
<reference evidence="2" key="2">
    <citation type="journal article" date="2021" name="Genome Biol. Evol.">
        <title>Developing a high-quality reference genome for a parasitic bivalve with doubly uniparental inheritance (Bivalvia: Unionida).</title>
        <authorList>
            <person name="Smith C.H."/>
        </authorList>
    </citation>
    <scope>NUCLEOTIDE SEQUENCE</scope>
    <source>
        <strain evidence="2">CHS0354</strain>
        <tissue evidence="2">Mantle</tissue>
    </source>
</reference>
<organism evidence="2 3">
    <name type="scientific">Potamilus streckersoni</name>
    <dbReference type="NCBI Taxonomy" id="2493646"/>
    <lineage>
        <taxon>Eukaryota</taxon>
        <taxon>Metazoa</taxon>
        <taxon>Spiralia</taxon>
        <taxon>Lophotrochozoa</taxon>
        <taxon>Mollusca</taxon>
        <taxon>Bivalvia</taxon>
        <taxon>Autobranchia</taxon>
        <taxon>Heteroconchia</taxon>
        <taxon>Palaeoheterodonta</taxon>
        <taxon>Unionida</taxon>
        <taxon>Unionoidea</taxon>
        <taxon>Unionidae</taxon>
        <taxon>Ambleminae</taxon>
        <taxon>Lampsilini</taxon>
        <taxon>Potamilus</taxon>
    </lineage>
</organism>
<accession>A0AAE0W6V1</accession>
<proteinExistence type="predicted"/>
<dbReference type="AlphaFoldDB" id="A0AAE0W6V1"/>
<sequence length="263" mass="29069">MPTNTTGYQGNATQQLNIKLPPIAGQGPNGGHERIGGLGAIVTRSTDPKIQYRSIPPKPSNFTMSDIITSHLTPTIRGRKLKATPVSINSPSEFAQRFKARQITQPKVIDFDPQNVAMETRRRGVHGFFPPVKLRGSAKKNGDSEPNTSASATYNNRLQLAPTSYSEVRARSARPLSIASRKSASSLRKSPDSVRTAPPEAGIVYPNLISDSLDFDDLSHLPPPKRILPKRELPWVFRYKVKRNMNELTKIMASKPQPIVERV</sequence>
<gene>
    <name evidence="2" type="ORF">CHS0354_020645</name>
</gene>
<reference evidence="2" key="3">
    <citation type="submission" date="2023-05" db="EMBL/GenBank/DDBJ databases">
        <authorList>
            <person name="Smith C.H."/>
        </authorList>
    </citation>
    <scope>NUCLEOTIDE SEQUENCE</scope>
    <source>
        <strain evidence="2">CHS0354</strain>
        <tissue evidence="2">Mantle</tissue>
    </source>
</reference>
<dbReference type="EMBL" id="JAEAOA010001258">
    <property type="protein sequence ID" value="KAK3602582.1"/>
    <property type="molecule type" value="Genomic_DNA"/>
</dbReference>
<keyword evidence="3" id="KW-1185">Reference proteome</keyword>
<protein>
    <submittedName>
        <fullName evidence="2">Uncharacterized protein</fullName>
    </submittedName>
</protein>
<evidence type="ECO:0000313" key="3">
    <source>
        <dbReference type="Proteomes" id="UP001195483"/>
    </source>
</evidence>
<evidence type="ECO:0000256" key="1">
    <source>
        <dbReference type="SAM" id="MobiDB-lite"/>
    </source>
</evidence>
<reference evidence="2" key="1">
    <citation type="journal article" date="2021" name="Genome Biol. Evol.">
        <title>A High-Quality Reference Genome for a Parasitic Bivalve with Doubly Uniparental Inheritance (Bivalvia: Unionida).</title>
        <authorList>
            <person name="Smith C.H."/>
        </authorList>
    </citation>
    <scope>NUCLEOTIDE SEQUENCE</scope>
    <source>
        <strain evidence="2">CHS0354</strain>
    </source>
</reference>
<feature type="compositionally biased region" description="Polar residues" evidence="1">
    <location>
        <begin position="144"/>
        <end position="155"/>
    </location>
</feature>
<dbReference type="Proteomes" id="UP001195483">
    <property type="component" value="Unassembled WGS sequence"/>
</dbReference>
<feature type="compositionally biased region" description="Low complexity" evidence="1">
    <location>
        <begin position="175"/>
        <end position="188"/>
    </location>
</feature>
<evidence type="ECO:0000313" key="2">
    <source>
        <dbReference type="EMBL" id="KAK3602582.1"/>
    </source>
</evidence>
<feature type="region of interest" description="Disordered" evidence="1">
    <location>
        <begin position="172"/>
        <end position="200"/>
    </location>
</feature>
<comment type="caution">
    <text evidence="2">The sequence shown here is derived from an EMBL/GenBank/DDBJ whole genome shotgun (WGS) entry which is preliminary data.</text>
</comment>